<feature type="transmembrane region" description="Helical" evidence="1">
    <location>
        <begin position="69"/>
        <end position="94"/>
    </location>
</feature>
<evidence type="ECO:0000313" key="3">
    <source>
        <dbReference type="Proteomes" id="UP000324222"/>
    </source>
</evidence>
<protein>
    <submittedName>
        <fullName evidence="2">Uncharacterized protein</fullName>
    </submittedName>
</protein>
<name>A0A5B7FH55_PORTR</name>
<keyword evidence="1" id="KW-0812">Transmembrane</keyword>
<proteinExistence type="predicted"/>
<dbReference type="AlphaFoldDB" id="A0A5B7FH55"/>
<dbReference type="EMBL" id="VSRR010006355">
    <property type="protein sequence ID" value="MPC44599.1"/>
    <property type="molecule type" value="Genomic_DNA"/>
</dbReference>
<dbReference type="Proteomes" id="UP000324222">
    <property type="component" value="Unassembled WGS sequence"/>
</dbReference>
<keyword evidence="1" id="KW-1133">Transmembrane helix</keyword>
<keyword evidence="1" id="KW-0472">Membrane</keyword>
<keyword evidence="3" id="KW-1185">Reference proteome</keyword>
<accession>A0A5B7FH55</accession>
<reference evidence="2 3" key="1">
    <citation type="submission" date="2019-05" db="EMBL/GenBank/DDBJ databases">
        <title>Another draft genome of Portunus trituberculatus and its Hox gene families provides insights of decapod evolution.</title>
        <authorList>
            <person name="Jeong J.-H."/>
            <person name="Song I."/>
            <person name="Kim S."/>
            <person name="Choi T."/>
            <person name="Kim D."/>
            <person name="Ryu S."/>
            <person name="Kim W."/>
        </authorList>
    </citation>
    <scope>NUCLEOTIDE SEQUENCE [LARGE SCALE GENOMIC DNA]</scope>
    <source>
        <tissue evidence="2">Muscle</tissue>
    </source>
</reference>
<evidence type="ECO:0000256" key="1">
    <source>
        <dbReference type="SAM" id="Phobius"/>
    </source>
</evidence>
<gene>
    <name evidence="2" type="ORF">E2C01_038276</name>
</gene>
<comment type="caution">
    <text evidence="2">The sequence shown here is derived from an EMBL/GenBank/DDBJ whole genome shotgun (WGS) entry which is preliminary data.</text>
</comment>
<organism evidence="2 3">
    <name type="scientific">Portunus trituberculatus</name>
    <name type="common">Swimming crab</name>
    <name type="synonym">Neptunus trituberculatus</name>
    <dbReference type="NCBI Taxonomy" id="210409"/>
    <lineage>
        <taxon>Eukaryota</taxon>
        <taxon>Metazoa</taxon>
        <taxon>Ecdysozoa</taxon>
        <taxon>Arthropoda</taxon>
        <taxon>Crustacea</taxon>
        <taxon>Multicrustacea</taxon>
        <taxon>Malacostraca</taxon>
        <taxon>Eumalacostraca</taxon>
        <taxon>Eucarida</taxon>
        <taxon>Decapoda</taxon>
        <taxon>Pleocyemata</taxon>
        <taxon>Brachyura</taxon>
        <taxon>Eubrachyura</taxon>
        <taxon>Portunoidea</taxon>
        <taxon>Portunidae</taxon>
        <taxon>Portuninae</taxon>
        <taxon>Portunus</taxon>
    </lineage>
</organism>
<evidence type="ECO:0000313" key="2">
    <source>
        <dbReference type="EMBL" id="MPC44599.1"/>
    </source>
</evidence>
<sequence>MRYAITPATPATPNADVVDTGRGIPGVNEFNTRTSRSRESGCAAFQGHAACLPRVGRHTHTHTRVEGVLAINVAWCVVWCCVVGCGLCSVVWCAEGRNSNHKLWDENDEGTDLLTERNT</sequence>